<sequence length="157" mass="18110">MRYDDGTGYIWVNDDTTPIPRMIMHATMPDLDGKILDDPRFKGVRESNENLFVPFREIGTQLGSGFVEYLWPKPTRNGFSKEQPKLAYVEIFKEWGWVVGSGVYIDDIQKQVNSRIQAVLNELRVSFEKIRTGKSGYIFIFSGKPEMLIHPIYEGMP</sequence>
<proteinExistence type="predicted"/>
<feature type="non-terminal residue" evidence="2">
    <location>
        <position position="157"/>
    </location>
</feature>
<reference evidence="2" key="1">
    <citation type="submission" date="2022-03" db="EMBL/GenBank/DDBJ databases">
        <title>Draft genome sequence of Aduncisulcus paluster, a free-living microaerophilic Fornicata.</title>
        <authorList>
            <person name="Yuyama I."/>
            <person name="Kume K."/>
            <person name="Tamura T."/>
            <person name="Inagaki Y."/>
            <person name="Hashimoto T."/>
        </authorList>
    </citation>
    <scope>NUCLEOTIDE SEQUENCE</scope>
    <source>
        <strain evidence="2">NY0171</strain>
    </source>
</reference>
<feature type="domain" description="Double Cache" evidence="1">
    <location>
        <begin position="1"/>
        <end position="151"/>
    </location>
</feature>
<accession>A0ABQ5KNM0</accession>
<dbReference type="Pfam" id="PF08269">
    <property type="entry name" value="dCache_2"/>
    <property type="match status" value="1"/>
</dbReference>
<dbReference type="InterPro" id="IPR004010">
    <property type="entry name" value="Double_Cache_2"/>
</dbReference>
<protein>
    <submittedName>
        <fullName evidence="2">Cache domain-containing protein</fullName>
    </submittedName>
</protein>
<organism evidence="2 3">
    <name type="scientific">Aduncisulcus paluster</name>
    <dbReference type="NCBI Taxonomy" id="2918883"/>
    <lineage>
        <taxon>Eukaryota</taxon>
        <taxon>Metamonada</taxon>
        <taxon>Carpediemonas-like organisms</taxon>
        <taxon>Aduncisulcus</taxon>
    </lineage>
</organism>
<evidence type="ECO:0000259" key="1">
    <source>
        <dbReference type="Pfam" id="PF08269"/>
    </source>
</evidence>
<dbReference type="Proteomes" id="UP001057375">
    <property type="component" value="Unassembled WGS sequence"/>
</dbReference>
<dbReference type="Gene3D" id="3.30.450.20">
    <property type="entry name" value="PAS domain"/>
    <property type="match status" value="1"/>
</dbReference>
<evidence type="ECO:0000313" key="3">
    <source>
        <dbReference type="Proteomes" id="UP001057375"/>
    </source>
</evidence>
<keyword evidence="3" id="KW-1185">Reference proteome</keyword>
<gene>
    <name evidence="2" type="ORF">ADUPG1_002528</name>
</gene>
<name>A0ABQ5KNM0_9EUKA</name>
<evidence type="ECO:0000313" key="2">
    <source>
        <dbReference type="EMBL" id="GKT33541.1"/>
    </source>
</evidence>
<dbReference type="EMBL" id="BQXS01002977">
    <property type="protein sequence ID" value="GKT33541.1"/>
    <property type="molecule type" value="Genomic_DNA"/>
</dbReference>
<comment type="caution">
    <text evidence="2">The sequence shown here is derived from an EMBL/GenBank/DDBJ whole genome shotgun (WGS) entry which is preliminary data.</text>
</comment>